<sequence>MGPLRSLIKEVKNTALDAVKPKPEPPVARRAASSGSSDGKKRGRGGKFKAAFAMTRDANVRRARSLNLTHGLAYSLVIAIFLGLTLGGDYPAPKAEMEEAGVWVDYVVKYALYMGAGVLGVAAVLLANRALAAGRGTALPQAVLLVTVLSVLATIGLTIYLLTINLGYSWWDYLLNVLMLIQRLLFFVVGSMALYTLWEADKDTGVAGHVAAAQGVAPAPPAEGGYSVV</sequence>
<keyword evidence="4" id="KW-1185">Reference proteome</keyword>
<dbReference type="RefSeq" id="XP_005849177.1">
    <property type="nucleotide sequence ID" value="XM_005849115.1"/>
</dbReference>
<dbReference type="Proteomes" id="UP000008141">
    <property type="component" value="Unassembled WGS sequence"/>
</dbReference>
<dbReference type="STRING" id="554065.E1ZAJ8"/>
<organism evidence="4">
    <name type="scientific">Chlorella variabilis</name>
    <name type="common">Green alga</name>
    <dbReference type="NCBI Taxonomy" id="554065"/>
    <lineage>
        <taxon>Eukaryota</taxon>
        <taxon>Viridiplantae</taxon>
        <taxon>Chlorophyta</taxon>
        <taxon>core chlorophytes</taxon>
        <taxon>Trebouxiophyceae</taxon>
        <taxon>Chlorellales</taxon>
        <taxon>Chlorellaceae</taxon>
        <taxon>Chlorella clade</taxon>
        <taxon>Chlorella</taxon>
    </lineage>
</organism>
<name>E1ZAJ8_CHLVA</name>
<protein>
    <submittedName>
        <fullName evidence="3">Expressed protein</fullName>
    </submittedName>
</protein>
<evidence type="ECO:0000256" key="2">
    <source>
        <dbReference type="SAM" id="Phobius"/>
    </source>
</evidence>
<evidence type="ECO:0000256" key="1">
    <source>
        <dbReference type="SAM" id="MobiDB-lite"/>
    </source>
</evidence>
<dbReference type="EMBL" id="GL433840">
    <property type="protein sequence ID" value="EFN57075.1"/>
    <property type="molecule type" value="Genomic_DNA"/>
</dbReference>
<feature type="transmembrane region" description="Helical" evidence="2">
    <location>
        <begin position="71"/>
        <end position="90"/>
    </location>
</feature>
<dbReference type="AlphaFoldDB" id="E1ZAJ8"/>
<dbReference type="GeneID" id="17356373"/>
<gene>
    <name evidence="3" type="ORF">CHLNCDRAFT_143839</name>
</gene>
<feature type="transmembrane region" description="Helical" evidence="2">
    <location>
        <begin position="143"/>
        <end position="162"/>
    </location>
</feature>
<dbReference type="InParanoid" id="E1ZAJ8"/>
<feature type="transmembrane region" description="Helical" evidence="2">
    <location>
        <begin position="174"/>
        <end position="198"/>
    </location>
</feature>
<feature type="region of interest" description="Disordered" evidence="1">
    <location>
        <begin position="18"/>
        <end position="45"/>
    </location>
</feature>
<accession>E1ZAJ8</accession>
<reference evidence="3 4" key="1">
    <citation type="journal article" date="2010" name="Plant Cell">
        <title>The Chlorella variabilis NC64A genome reveals adaptation to photosymbiosis, coevolution with viruses, and cryptic sex.</title>
        <authorList>
            <person name="Blanc G."/>
            <person name="Duncan G."/>
            <person name="Agarkova I."/>
            <person name="Borodovsky M."/>
            <person name="Gurnon J."/>
            <person name="Kuo A."/>
            <person name="Lindquist E."/>
            <person name="Lucas S."/>
            <person name="Pangilinan J."/>
            <person name="Polle J."/>
            <person name="Salamov A."/>
            <person name="Terry A."/>
            <person name="Yamada T."/>
            <person name="Dunigan D.D."/>
            <person name="Grigoriev I.V."/>
            <person name="Claverie J.M."/>
            <person name="Van Etten J.L."/>
        </authorList>
    </citation>
    <scope>NUCLEOTIDE SEQUENCE [LARGE SCALE GENOMIC DNA]</scope>
    <source>
        <strain evidence="3 4">NC64A</strain>
    </source>
</reference>
<feature type="transmembrane region" description="Helical" evidence="2">
    <location>
        <begin position="110"/>
        <end position="131"/>
    </location>
</feature>
<dbReference type="KEGG" id="cvr:CHLNCDRAFT_143839"/>
<evidence type="ECO:0000313" key="4">
    <source>
        <dbReference type="Proteomes" id="UP000008141"/>
    </source>
</evidence>
<dbReference type="OrthoDB" id="10537205at2759"/>
<feature type="compositionally biased region" description="Low complexity" evidence="1">
    <location>
        <begin position="28"/>
        <end position="37"/>
    </location>
</feature>
<keyword evidence="2" id="KW-0812">Transmembrane</keyword>
<evidence type="ECO:0000313" key="3">
    <source>
        <dbReference type="EMBL" id="EFN57075.1"/>
    </source>
</evidence>
<keyword evidence="2" id="KW-0472">Membrane</keyword>
<keyword evidence="2" id="KW-1133">Transmembrane helix</keyword>
<proteinExistence type="predicted"/>